<dbReference type="Proteomes" id="UP000005627">
    <property type="component" value="Chromosome 7"/>
</dbReference>
<feature type="transmembrane region" description="Helical" evidence="6">
    <location>
        <begin position="394"/>
        <end position="417"/>
    </location>
</feature>
<feature type="transmembrane region" description="Helical" evidence="6">
    <location>
        <begin position="72"/>
        <end position="89"/>
    </location>
</feature>
<evidence type="ECO:0000256" key="6">
    <source>
        <dbReference type="SAM" id="Phobius"/>
    </source>
</evidence>
<evidence type="ECO:0000313" key="8">
    <source>
        <dbReference type="Proteomes" id="UP000005627"/>
    </source>
</evidence>
<dbReference type="AlphaFoldDB" id="G8ZYB3"/>
<feature type="transmembrane region" description="Helical" evidence="6">
    <location>
        <begin position="429"/>
        <end position="450"/>
    </location>
</feature>
<evidence type="ECO:0000256" key="1">
    <source>
        <dbReference type="ARBA" id="ARBA00004141"/>
    </source>
</evidence>
<evidence type="ECO:0000256" key="3">
    <source>
        <dbReference type="ARBA" id="ARBA00022692"/>
    </source>
</evidence>
<dbReference type="InParanoid" id="G8ZYB3"/>
<dbReference type="eggNOG" id="KOG2533">
    <property type="taxonomic scope" value="Eukaryota"/>
</dbReference>
<dbReference type="GeneID" id="11504391"/>
<protein>
    <recommendedName>
        <fullName evidence="9">Major facilitator superfamily (MFS) profile domain-containing protein</fullName>
    </recommendedName>
</protein>
<name>G8ZYB3_TORDE</name>
<feature type="transmembrane region" description="Helical" evidence="6">
    <location>
        <begin position="234"/>
        <end position="254"/>
    </location>
</feature>
<keyword evidence="4 6" id="KW-1133">Transmembrane helix</keyword>
<dbReference type="EMBL" id="HE616748">
    <property type="protein sequence ID" value="CCE93388.1"/>
    <property type="molecule type" value="Genomic_DNA"/>
</dbReference>
<dbReference type="SUPFAM" id="SSF103473">
    <property type="entry name" value="MFS general substrate transporter"/>
    <property type="match status" value="1"/>
</dbReference>
<dbReference type="KEGG" id="tdl:TDEL_0G00210"/>
<dbReference type="GO" id="GO:0016020">
    <property type="term" value="C:membrane"/>
    <property type="evidence" value="ECO:0007669"/>
    <property type="project" value="UniProtKB-SubCell"/>
</dbReference>
<proteinExistence type="predicted"/>
<reference evidence="7 8" key="1">
    <citation type="journal article" date="2011" name="Proc. Natl. Acad. Sci. U.S.A.">
        <title>Evolutionary erosion of yeast sex chromosomes by mating-type switching accidents.</title>
        <authorList>
            <person name="Gordon J.L."/>
            <person name="Armisen D."/>
            <person name="Proux-Wera E."/>
            <person name="Oheigeartaigh S.S."/>
            <person name="Byrne K.P."/>
            <person name="Wolfe K.H."/>
        </authorList>
    </citation>
    <scope>NUCLEOTIDE SEQUENCE [LARGE SCALE GENOMIC DNA]</scope>
    <source>
        <strain evidence="8">ATCC 10662 / CBS 1146 / NBRC 0425 / NCYC 2629 / NRRL Y-866</strain>
    </source>
</reference>
<dbReference type="Pfam" id="PF07690">
    <property type="entry name" value="MFS_1"/>
    <property type="match status" value="1"/>
</dbReference>
<evidence type="ECO:0000256" key="2">
    <source>
        <dbReference type="ARBA" id="ARBA00022448"/>
    </source>
</evidence>
<keyword evidence="5 6" id="KW-0472">Membrane</keyword>
<dbReference type="HOGENOM" id="CLU_001265_0_5_1"/>
<evidence type="ECO:0000256" key="4">
    <source>
        <dbReference type="ARBA" id="ARBA00022989"/>
    </source>
</evidence>
<feature type="transmembrane region" description="Helical" evidence="6">
    <location>
        <begin position="369"/>
        <end position="388"/>
    </location>
</feature>
<dbReference type="InterPro" id="IPR011701">
    <property type="entry name" value="MFS"/>
</dbReference>
<comment type="subcellular location">
    <subcellularLocation>
        <location evidence="1">Membrane</location>
        <topology evidence="1">Multi-pass membrane protein</topology>
    </subcellularLocation>
</comment>
<feature type="transmembrane region" description="Helical" evidence="6">
    <location>
        <begin position="171"/>
        <end position="191"/>
    </location>
</feature>
<evidence type="ECO:0008006" key="9">
    <source>
        <dbReference type="Google" id="ProtNLM"/>
    </source>
</evidence>
<organism evidence="7 8">
    <name type="scientific">Torulaspora delbrueckii</name>
    <name type="common">Yeast</name>
    <name type="synonym">Candida colliculosa</name>
    <dbReference type="NCBI Taxonomy" id="4950"/>
    <lineage>
        <taxon>Eukaryota</taxon>
        <taxon>Fungi</taxon>
        <taxon>Dikarya</taxon>
        <taxon>Ascomycota</taxon>
        <taxon>Saccharomycotina</taxon>
        <taxon>Saccharomycetes</taxon>
        <taxon>Saccharomycetales</taxon>
        <taxon>Saccharomycetaceae</taxon>
        <taxon>Torulaspora</taxon>
    </lineage>
</organism>
<keyword evidence="2" id="KW-0813">Transport</keyword>
<keyword evidence="3 6" id="KW-0812">Transmembrane</keyword>
<evidence type="ECO:0000256" key="5">
    <source>
        <dbReference type="ARBA" id="ARBA00023136"/>
    </source>
</evidence>
<feature type="transmembrane region" description="Helical" evidence="6">
    <location>
        <begin position="203"/>
        <end position="222"/>
    </location>
</feature>
<dbReference type="PANTHER" id="PTHR43791:SF63">
    <property type="entry name" value="HIGH AFFINITY CYSTEINE TRANSPORTER"/>
    <property type="match status" value="1"/>
</dbReference>
<dbReference type="OrthoDB" id="3639251at2759"/>
<feature type="transmembrane region" description="Helical" evidence="6">
    <location>
        <begin position="462"/>
        <end position="484"/>
    </location>
</feature>
<dbReference type="FunCoup" id="G8ZYB3">
    <property type="interactions" value="47"/>
</dbReference>
<keyword evidence="8" id="KW-1185">Reference proteome</keyword>
<dbReference type="Gene3D" id="1.20.1250.20">
    <property type="entry name" value="MFS general substrate transporter like domains"/>
    <property type="match status" value="1"/>
</dbReference>
<feature type="transmembrane region" description="Helical" evidence="6">
    <location>
        <begin position="139"/>
        <end position="159"/>
    </location>
</feature>
<accession>G8ZYB3</accession>
<dbReference type="RefSeq" id="XP_003682599.1">
    <property type="nucleotide sequence ID" value="XM_003682551.1"/>
</dbReference>
<sequence length="530" mass="59791">MSNTSTSSLEAQIVSIEQKDNAGSKNAAGLLKDEYKVVSSRDADVTLNFLEEHDSEVPLITPDEDRKLRRKVAAIVVGLTFLVNLTLYSDKATLSYASIFGLWEDTGLTQETYNDANTLFYVGYLIGQANMFLCKNYPIGRVVTVMCALWTIIIFLHCVAYNHQGIIALRFFLGFVESVAVPTLNITMNQFLTPDEKNSYGPIWYVSSIGVSIPVGFIAYGILHAKSSVPIWKLFMIIIGGCTFLLTIIIFFFYPNNPTDAKFLSTKEKVWVIRRVQESSQASIEQKVVKKYQIVEAFKDPITWFFSIFFLFQQLANNLAYQQNLLFQGIGNITNLSSTLVSVAAGGFASICAVIATVFLLYKRNYTAFSVVFWTIPSFAGSIALVSIDWDKKIALLAMLCLACPLFGIPWILMFSWNTTSCAGYTKRLTRNAIIMFWYAIANIISPQIWRSKDKPRFIPAWIVQIVLSFFLAPLTALVIWYILKKRNNERLAERHKSHVAVELEGKVVETNVAMLDLTDLENETFIYPL</sequence>
<evidence type="ECO:0000313" key="7">
    <source>
        <dbReference type="EMBL" id="CCE93388.1"/>
    </source>
</evidence>
<dbReference type="PANTHER" id="PTHR43791">
    <property type="entry name" value="PERMEASE-RELATED"/>
    <property type="match status" value="1"/>
</dbReference>
<dbReference type="GO" id="GO:0033229">
    <property type="term" value="F:cysteine transmembrane transporter activity"/>
    <property type="evidence" value="ECO:0007669"/>
    <property type="project" value="TreeGrafter"/>
</dbReference>
<gene>
    <name evidence="7" type="primary">TDEL0G00210</name>
    <name evidence="7" type="ORF">TDEL_0G00210</name>
</gene>
<feature type="transmembrane region" description="Helical" evidence="6">
    <location>
        <begin position="340"/>
        <end position="362"/>
    </location>
</feature>
<dbReference type="InterPro" id="IPR036259">
    <property type="entry name" value="MFS_trans_sf"/>
</dbReference>